<gene>
    <name evidence="1" type="ORF">HO133_010474</name>
</gene>
<protein>
    <submittedName>
        <fullName evidence="1">Uncharacterized protein</fullName>
    </submittedName>
</protein>
<dbReference type="EMBL" id="JACCJB010000008">
    <property type="protein sequence ID" value="KAF6225277.1"/>
    <property type="molecule type" value="Genomic_DNA"/>
</dbReference>
<comment type="caution">
    <text evidence="1">The sequence shown here is derived from an EMBL/GenBank/DDBJ whole genome shotgun (WGS) entry which is preliminary data.</text>
</comment>
<evidence type="ECO:0000313" key="1">
    <source>
        <dbReference type="EMBL" id="KAF6225277.1"/>
    </source>
</evidence>
<reference evidence="1 2" key="1">
    <citation type="journal article" date="2020" name="Genomics">
        <title>Complete, high-quality genomes from long-read metagenomic sequencing of two wolf lichen thalli reveals enigmatic genome architecture.</title>
        <authorList>
            <person name="McKenzie S.K."/>
            <person name="Walston R.F."/>
            <person name="Allen J.L."/>
        </authorList>
    </citation>
    <scope>NUCLEOTIDE SEQUENCE [LARGE SCALE GENOMIC DNA]</scope>
    <source>
        <strain evidence="1">WasteWater1</strain>
    </source>
</reference>
<dbReference type="GeneID" id="59338865"/>
<organism evidence="1 2">
    <name type="scientific">Letharia lupina</name>
    <dbReference type="NCBI Taxonomy" id="560253"/>
    <lineage>
        <taxon>Eukaryota</taxon>
        <taxon>Fungi</taxon>
        <taxon>Dikarya</taxon>
        <taxon>Ascomycota</taxon>
        <taxon>Pezizomycotina</taxon>
        <taxon>Lecanoromycetes</taxon>
        <taxon>OSLEUM clade</taxon>
        <taxon>Lecanoromycetidae</taxon>
        <taxon>Lecanorales</taxon>
        <taxon>Lecanorineae</taxon>
        <taxon>Parmeliaceae</taxon>
        <taxon>Letharia</taxon>
    </lineage>
</organism>
<evidence type="ECO:0000313" key="2">
    <source>
        <dbReference type="Proteomes" id="UP000593566"/>
    </source>
</evidence>
<dbReference type="Proteomes" id="UP000593566">
    <property type="component" value="Unassembled WGS sequence"/>
</dbReference>
<sequence>MGVPPKRLWPNSPPEIVEEIVGHVQLLLVKTLLEKRFREWLQVTNCLDGWCHASVFENDHYENYQKDLNHHLEEINSQTQQSMEGKGFAKGRKYLASEFLEPSLLTPPTTDQKALFQIAMKALHLKPMSREDGVREAGLLYPPSFTTEEQGSYACTNVDYLAQFDTAVDLHAHYVTVHGNILADSQEGSKNSDGK</sequence>
<dbReference type="AlphaFoldDB" id="A0A8H6FE91"/>
<keyword evidence="2" id="KW-1185">Reference proteome</keyword>
<dbReference type="RefSeq" id="XP_037154144.1">
    <property type="nucleotide sequence ID" value="XM_037301327.1"/>
</dbReference>
<accession>A0A8H6FE91</accession>
<proteinExistence type="predicted"/>
<name>A0A8H6FE91_9LECA</name>